<dbReference type="NCBIfam" id="TIGR01845">
    <property type="entry name" value="outer_NodT"/>
    <property type="match status" value="1"/>
</dbReference>
<dbReference type="PANTHER" id="PTHR30203:SF33">
    <property type="entry name" value="BLR4455 PROTEIN"/>
    <property type="match status" value="1"/>
</dbReference>
<reference evidence="4" key="1">
    <citation type="submission" date="2017-02" db="EMBL/GenBank/DDBJ databases">
        <authorList>
            <person name="Varghese N."/>
            <person name="Submissions S."/>
        </authorList>
    </citation>
    <scope>NUCLEOTIDE SEQUENCE [LARGE SCALE GENOMIC DNA]</scope>
    <source>
        <strain evidence="4">ATCC 27094</strain>
    </source>
</reference>
<keyword evidence="2" id="KW-0564">Palmitate</keyword>
<dbReference type="Gene3D" id="2.20.200.10">
    <property type="entry name" value="Outer membrane efflux proteins (OEP)"/>
    <property type="match status" value="1"/>
</dbReference>
<keyword evidence="2" id="KW-0472">Membrane</keyword>
<gene>
    <name evidence="3" type="ORF">SAMN02745126_02941</name>
</gene>
<keyword evidence="2" id="KW-0732">Signal</keyword>
<dbReference type="Pfam" id="PF02321">
    <property type="entry name" value="OEP"/>
    <property type="match status" value="2"/>
</dbReference>
<dbReference type="Proteomes" id="UP000190092">
    <property type="component" value="Unassembled WGS sequence"/>
</dbReference>
<dbReference type="SUPFAM" id="SSF56954">
    <property type="entry name" value="Outer membrane efflux proteins (OEP)"/>
    <property type="match status" value="1"/>
</dbReference>
<keyword evidence="4" id="KW-1185">Reference proteome</keyword>
<dbReference type="PANTHER" id="PTHR30203">
    <property type="entry name" value="OUTER MEMBRANE CATION EFFLUX PROTEIN"/>
    <property type="match status" value="1"/>
</dbReference>
<proteinExistence type="inferred from homology"/>
<dbReference type="AlphaFoldDB" id="A0A1T4PR19"/>
<feature type="signal peptide" evidence="2">
    <location>
        <begin position="1"/>
        <end position="19"/>
    </location>
</feature>
<evidence type="ECO:0000313" key="4">
    <source>
        <dbReference type="Proteomes" id="UP000190092"/>
    </source>
</evidence>
<accession>A0A1T4PR19</accession>
<evidence type="ECO:0000256" key="2">
    <source>
        <dbReference type="RuleBase" id="RU362097"/>
    </source>
</evidence>
<evidence type="ECO:0000313" key="3">
    <source>
        <dbReference type="EMBL" id="SJZ93338.1"/>
    </source>
</evidence>
<dbReference type="OrthoDB" id="9783100at2"/>
<organism evidence="3 4">
    <name type="scientific">Enhydrobacter aerosaccus</name>
    <dbReference type="NCBI Taxonomy" id="225324"/>
    <lineage>
        <taxon>Bacteria</taxon>
        <taxon>Pseudomonadati</taxon>
        <taxon>Pseudomonadota</taxon>
        <taxon>Alphaproteobacteria</taxon>
        <taxon>Hyphomicrobiales</taxon>
        <taxon>Enhydrobacter</taxon>
    </lineage>
</organism>
<name>A0A1T4PR19_9HYPH</name>
<feature type="chain" id="PRO_5011831025" evidence="2">
    <location>
        <begin position="20"/>
        <end position="507"/>
    </location>
</feature>
<comment type="subcellular location">
    <subcellularLocation>
        <location evidence="2">Cell membrane</location>
        <topology evidence="2">Lipid-anchor</topology>
    </subcellularLocation>
</comment>
<keyword evidence="2" id="KW-0812">Transmembrane</keyword>
<protein>
    <submittedName>
        <fullName evidence="3">Efflux transporter, outer membrane factor (OMF) lipoprotein, NodT family</fullName>
    </submittedName>
</protein>
<comment type="similarity">
    <text evidence="1 2">Belongs to the outer membrane factor (OMF) (TC 1.B.17) family.</text>
</comment>
<dbReference type="EMBL" id="FUWJ01000002">
    <property type="protein sequence ID" value="SJZ93338.1"/>
    <property type="molecule type" value="Genomic_DNA"/>
</dbReference>
<sequence length="507" mass="54212">MNFRTVIPFLVLFPVAACAVGPDYQRPPPASDPPAAYKEVNGITFRPAAPRDTIDRGPWWTIYADPTLDRLMAQVDVSNQTLKENEAAYRQAVALLRQSQSGLFPTFGYTGSIQQVSSSGGRGGAVVSTGSGFVTGTSNGSVGQYSIGSTISWEVDVWGRIRRTIESDAAAAQASKADLDAARLSAQSSLATSYFSLRISDERRDLYNRSIAAYARSLQIVQNQMNAGTASRLDLAQAQTLLEQTRALYAAEAANRAQFEHAVAALVGKIPAEVSIETAPPPATVPTLEAGAPSALLERRPDIAAAERTMQSANAQIGVAQAAYYPDFTFNASISFLTTTLSNLLQIGSAVWSIGPQLSGTLLDGGAMKAAVEGARANYDKMVATYRQTVITAFQQVEDALAQQNYFAQQEEIQRRAVAAARDAERLSLNQYQAGTAAYTTVVTAQQTALSAEQTLINIRLNRLTASATLVAALGGGWRDSDLPALIPPSPKTLPKPSPVKKGWWPF</sequence>
<keyword evidence="2" id="KW-1134">Transmembrane beta strand</keyword>
<dbReference type="Gene3D" id="1.20.1600.10">
    <property type="entry name" value="Outer membrane efflux proteins (OEP)"/>
    <property type="match status" value="1"/>
</dbReference>
<dbReference type="InterPro" id="IPR003423">
    <property type="entry name" value="OMP_efflux"/>
</dbReference>
<keyword evidence="2 3" id="KW-0449">Lipoprotein</keyword>
<evidence type="ECO:0000256" key="1">
    <source>
        <dbReference type="ARBA" id="ARBA00007613"/>
    </source>
</evidence>
<dbReference type="GO" id="GO:0015562">
    <property type="term" value="F:efflux transmembrane transporter activity"/>
    <property type="evidence" value="ECO:0007669"/>
    <property type="project" value="InterPro"/>
</dbReference>
<dbReference type="GO" id="GO:0005886">
    <property type="term" value="C:plasma membrane"/>
    <property type="evidence" value="ECO:0007669"/>
    <property type="project" value="UniProtKB-SubCell"/>
</dbReference>
<dbReference type="InterPro" id="IPR010131">
    <property type="entry name" value="MdtP/NodT-like"/>
</dbReference>
<dbReference type="STRING" id="225324.SAMN02745126_02941"/>
<dbReference type="RefSeq" id="WP_085934577.1">
    <property type="nucleotide sequence ID" value="NZ_FUWJ01000002.1"/>
</dbReference>